<dbReference type="OMA" id="NCKLKIN"/>
<evidence type="ECO:0000256" key="3">
    <source>
        <dbReference type="ARBA" id="ARBA00022737"/>
    </source>
</evidence>
<dbReference type="InterPro" id="IPR045223">
    <property type="entry name" value="RACK1-like"/>
</dbReference>
<gene>
    <name evidence="7" type="ORF">BSAL_04380</name>
</gene>
<dbReference type="GO" id="GO:0045182">
    <property type="term" value="F:translation regulator activity"/>
    <property type="evidence" value="ECO:0007669"/>
    <property type="project" value="InterPro"/>
</dbReference>
<dbReference type="PIRSF" id="PIRSF002394">
    <property type="entry name" value="GN-bd_beta"/>
    <property type="match status" value="1"/>
</dbReference>
<dbReference type="GO" id="GO:0043022">
    <property type="term" value="F:ribosome binding"/>
    <property type="evidence" value="ECO:0007669"/>
    <property type="project" value="InterPro"/>
</dbReference>
<dbReference type="GO" id="GO:0005840">
    <property type="term" value="C:ribosome"/>
    <property type="evidence" value="ECO:0007669"/>
    <property type="project" value="UniProtKB-KW"/>
</dbReference>
<dbReference type="PANTHER" id="PTHR19868">
    <property type="entry name" value="RECEPTOR FOR ACTIVATED PROTEIN KINASE C RACK1"/>
    <property type="match status" value="1"/>
</dbReference>
<proteinExistence type="inferred from homology"/>
<feature type="repeat" description="WD" evidence="6">
    <location>
        <begin position="190"/>
        <end position="231"/>
    </location>
</feature>
<evidence type="ECO:0000313" key="8">
    <source>
        <dbReference type="Proteomes" id="UP000051952"/>
    </source>
</evidence>
<evidence type="ECO:0000256" key="4">
    <source>
        <dbReference type="ARBA" id="ARBA00022980"/>
    </source>
</evidence>
<dbReference type="AlphaFoldDB" id="A0A0S4IWU9"/>
<feature type="repeat" description="WD" evidence="6">
    <location>
        <begin position="146"/>
        <end position="189"/>
    </location>
</feature>
<dbReference type="GO" id="GO:1990904">
    <property type="term" value="C:ribonucleoprotein complex"/>
    <property type="evidence" value="ECO:0007669"/>
    <property type="project" value="UniProtKB-KW"/>
</dbReference>
<accession>A0A0S4IWU9</accession>
<dbReference type="SMART" id="SM00320">
    <property type="entry name" value="WD40"/>
    <property type="match status" value="7"/>
</dbReference>
<dbReference type="Pfam" id="PF00400">
    <property type="entry name" value="WD40"/>
    <property type="match status" value="7"/>
</dbReference>
<comment type="similarity">
    <text evidence="1">Belongs to the WD repeat G protein beta family. Ribosomal protein RACK1 subfamily.</text>
</comment>
<sequence>MAVNYQGQLKGHRGWVGALACPQAADASTKVVSASRDNTLISWRAPLERHSQEADYAIPDRRLEGHSGFVSDVALSNNGEYVVSASWDRSLRLWNLKTGESVAKFLGHTKDVTSVAFSPDNRQIVSGGRDNVLKMWNVKGECMYTQEAHADWVSCVRFSPSLTNPLVVSGGWDNLVKVWSLNGLKCLHTLRGHTGYVTSVTVSPDGSLCASAGKDGTARLWDLTRGEHLYELNCNEPVNQICFSPNRYWLCAATESSIRIFDLENKSVIAELSPEVQAKKSKPECISLTWSADGSVLYSGYTDNTIRAWGVSDK</sequence>
<evidence type="ECO:0000256" key="2">
    <source>
        <dbReference type="ARBA" id="ARBA00022574"/>
    </source>
</evidence>
<dbReference type="InterPro" id="IPR019775">
    <property type="entry name" value="WD40_repeat_CS"/>
</dbReference>
<evidence type="ECO:0000313" key="7">
    <source>
        <dbReference type="EMBL" id="CUG01306.1"/>
    </source>
</evidence>
<dbReference type="PROSITE" id="PS50082">
    <property type="entry name" value="WD_REPEATS_2"/>
    <property type="match status" value="5"/>
</dbReference>
<dbReference type="PRINTS" id="PR00320">
    <property type="entry name" value="GPROTEINBRPT"/>
</dbReference>
<evidence type="ECO:0000256" key="1">
    <source>
        <dbReference type="ARBA" id="ARBA00007253"/>
    </source>
</evidence>
<dbReference type="SUPFAM" id="SSF50978">
    <property type="entry name" value="WD40 repeat-like"/>
    <property type="match status" value="1"/>
</dbReference>
<reference evidence="8" key="1">
    <citation type="submission" date="2015-09" db="EMBL/GenBank/DDBJ databases">
        <authorList>
            <consortium name="Pathogen Informatics"/>
        </authorList>
    </citation>
    <scope>NUCLEOTIDE SEQUENCE [LARGE SCALE GENOMIC DNA]</scope>
    <source>
        <strain evidence="8">Lake Konstanz</strain>
    </source>
</reference>
<dbReference type="FunFam" id="2.130.10.10:FF:000018">
    <property type="entry name" value="Receptor for activated C kinase 1"/>
    <property type="match status" value="1"/>
</dbReference>
<name>A0A0S4IWU9_BODSA</name>
<dbReference type="InterPro" id="IPR015943">
    <property type="entry name" value="WD40/YVTN_repeat-like_dom_sf"/>
</dbReference>
<organism evidence="7 8">
    <name type="scientific">Bodo saltans</name>
    <name type="common">Flagellated protozoan</name>
    <dbReference type="NCBI Taxonomy" id="75058"/>
    <lineage>
        <taxon>Eukaryota</taxon>
        <taxon>Discoba</taxon>
        <taxon>Euglenozoa</taxon>
        <taxon>Kinetoplastea</taxon>
        <taxon>Metakinetoplastina</taxon>
        <taxon>Eubodonida</taxon>
        <taxon>Bodonidae</taxon>
        <taxon>Bodo</taxon>
    </lineage>
</organism>
<keyword evidence="4" id="KW-0689">Ribosomal protein</keyword>
<evidence type="ECO:0000256" key="5">
    <source>
        <dbReference type="ARBA" id="ARBA00023274"/>
    </source>
</evidence>
<feature type="repeat" description="WD" evidence="6">
    <location>
        <begin position="287"/>
        <end position="314"/>
    </location>
</feature>
<dbReference type="Gene3D" id="2.130.10.10">
    <property type="entry name" value="YVTN repeat-like/Quinoprotein amine dehydrogenase"/>
    <property type="match status" value="1"/>
</dbReference>
<dbReference type="Proteomes" id="UP000051952">
    <property type="component" value="Unassembled WGS sequence"/>
</dbReference>
<dbReference type="EMBL" id="CYKH01000493">
    <property type="protein sequence ID" value="CUG01306.1"/>
    <property type="molecule type" value="Genomic_DNA"/>
</dbReference>
<dbReference type="InterPro" id="IPR020472">
    <property type="entry name" value="WD40_PAC1"/>
</dbReference>
<dbReference type="InterPro" id="IPR036322">
    <property type="entry name" value="WD40_repeat_dom_sf"/>
</dbReference>
<keyword evidence="2 6" id="KW-0853">WD repeat</keyword>
<keyword evidence="8" id="KW-1185">Reference proteome</keyword>
<keyword evidence="3" id="KW-0677">Repeat</keyword>
<feature type="repeat" description="WD" evidence="6">
    <location>
        <begin position="63"/>
        <end position="104"/>
    </location>
</feature>
<protein>
    <submittedName>
        <fullName evidence="7">WD40 repeat-containing protein, putative</fullName>
    </submittedName>
</protein>
<evidence type="ECO:0000256" key="6">
    <source>
        <dbReference type="PROSITE-ProRule" id="PRU00221"/>
    </source>
</evidence>
<dbReference type="CDD" id="cd00200">
    <property type="entry name" value="WD40"/>
    <property type="match status" value="1"/>
</dbReference>
<dbReference type="VEuPathDB" id="TriTrypDB:BSAL_04380"/>
<keyword evidence="5" id="KW-0687">Ribonucleoprotein</keyword>
<dbReference type="OrthoDB" id="238121at2759"/>
<dbReference type="InterPro" id="IPR001680">
    <property type="entry name" value="WD40_rpt"/>
</dbReference>
<feature type="repeat" description="WD" evidence="6">
    <location>
        <begin position="105"/>
        <end position="139"/>
    </location>
</feature>
<dbReference type="PROSITE" id="PS00678">
    <property type="entry name" value="WD_REPEATS_1"/>
    <property type="match status" value="3"/>
</dbReference>
<dbReference type="PROSITE" id="PS50294">
    <property type="entry name" value="WD_REPEATS_REGION"/>
    <property type="match status" value="5"/>
</dbReference>